<reference evidence="1 2" key="1">
    <citation type="submission" date="2014-07" db="EMBL/GenBank/DDBJ databases">
        <title>Comparative genomic insights into amoeba endosymbionts belonging to the families of Holosporaceae and Candidatus Midichloriaceae within Rickettsiales.</title>
        <authorList>
            <person name="Wang Z."/>
            <person name="Wu M."/>
        </authorList>
    </citation>
    <scope>NUCLEOTIDE SEQUENCE [LARGE SCALE GENOMIC DNA]</scope>
    <source>
        <strain evidence="1">PRA3</strain>
    </source>
</reference>
<dbReference type="HOGENOM" id="CLU_648433_0_0_5"/>
<name>A0A077B290_9PROT</name>
<dbReference type="EMBL" id="CP008941">
    <property type="protein sequence ID" value="AIK97090.1"/>
    <property type="molecule type" value="Genomic_DNA"/>
</dbReference>
<evidence type="ECO:0000313" key="1">
    <source>
        <dbReference type="EMBL" id="AIK97090.1"/>
    </source>
</evidence>
<keyword evidence="2" id="KW-1185">Reference proteome</keyword>
<dbReference type="AlphaFoldDB" id="A0A077B290"/>
<organism evidence="1 2">
    <name type="scientific">Candidatus Odyssella acanthamoebae</name>
    <dbReference type="NCBI Taxonomy" id="91604"/>
    <lineage>
        <taxon>Bacteria</taxon>
        <taxon>Pseudomonadati</taxon>
        <taxon>Pseudomonadota</taxon>
        <taxon>Alphaproteobacteria</taxon>
        <taxon>Holosporales</taxon>
        <taxon>Candidatus Paracaedibacteraceae</taxon>
        <taxon>Candidatus Odyssella</taxon>
    </lineage>
</organism>
<sequence>MNMRFNPLYIRDIKIALLVSIGLCGISTSVLSMEITPDASESSAATSSSDGLSKEQEIKIQQYVENLEELLKDMITDLRNNPDAYEFNQEKDAKEMLLFNKFSKEIRDFLNAPQKLCNEELEVIGCLSLFQNYIKAKDSLLNLFRPPKEKTVDDYLSIIRESNTSIIENQYNYESKFTLLDPIKQENDFRNFYAAGQKGNFEQVFSDFINYPLRIAAECYLLAQKAGKLPSLFKTAFNGGACAADKAQKLTKWLSKAANGRFPTSKEELEEESQINYNEKLKDVHENKKIFIINFMSSLLDGNKDSPDIQQQQTLINKLESISGQNFKRVRAYFVNRVIEYLKSNEVTIKENSKKIKLIFKKTEDRKKDKSTVKKTEGKKKSKSTFIDKIELEELIKYYFTEILPVGKNTPPPVNREGRKMED</sequence>
<dbReference type="RefSeq" id="WP_038466166.1">
    <property type="nucleotide sequence ID" value="NZ_CP008941.1"/>
</dbReference>
<evidence type="ECO:0000313" key="2">
    <source>
        <dbReference type="Proteomes" id="UP000028926"/>
    </source>
</evidence>
<dbReference type="KEGG" id="paca:ID47_10680"/>
<dbReference type="Proteomes" id="UP000028926">
    <property type="component" value="Chromosome"/>
</dbReference>
<gene>
    <name evidence="1" type="ORF">ID47_10680</name>
</gene>
<accession>A0A077B290</accession>
<protein>
    <submittedName>
        <fullName evidence="1">Uncharacterized protein</fullName>
    </submittedName>
</protein>
<proteinExistence type="predicted"/>